<organism evidence="2 3">
    <name type="scientific">Cryptosporidium muris (strain RN66)</name>
    <dbReference type="NCBI Taxonomy" id="441375"/>
    <lineage>
        <taxon>Eukaryota</taxon>
        <taxon>Sar</taxon>
        <taxon>Alveolata</taxon>
        <taxon>Apicomplexa</taxon>
        <taxon>Conoidasida</taxon>
        <taxon>Coccidia</taxon>
        <taxon>Eucoccidiorida</taxon>
        <taxon>Eimeriorina</taxon>
        <taxon>Cryptosporidiidae</taxon>
        <taxon>Cryptosporidium</taxon>
    </lineage>
</organism>
<accession>B6AAX4</accession>
<sequence length="315" mass="36832">MNISAKIRLVNNNHDLLNGESISISWNSGYFANLTIINFYIYETKLLTSNFLNNDNLNFQLSSIPNKIYTLPNTGYYNLVIPNELEAGSYLIIGNNPNNTMEYLLQNGLITKPFVVLNRPTINKQIMLMSPKLSRPYGNNESITVKYNSYLDLPNKVLFHLYAINPLNHNEREHRQVFENMKNEMNLIGLSHHSCITYYMILIQQLEYPFHQDSSEIFWVLPNSEIPFTKSKLEIDSFERYCYRQNLKYGILPTLTEFGIIIAIIICLILGITCTLYFIHNIYNTSKKLKYRTSDNRMNETFCEDNDLVREDNNR</sequence>
<keyword evidence="1" id="KW-0812">Transmembrane</keyword>
<evidence type="ECO:0000313" key="2">
    <source>
        <dbReference type="EMBL" id="EEA05526.1"/>
    </source>
</evidence>
<dbReference type="GeneID" id="6995255"/>
<dbReference type="OrthoDB" id="339406at2759"/>
<keyword evidence="1" id="KW-0472">Membrane</keyword>
<protein>
    <submittedName>
        <fullName evidence="2">Uncharacterized protein</fullName>
    </submittedName>
</protein>
<dbReference type="VEuPathDB" id="CryptoDB:CMU_025320"/>
<proteinExistence type="predicted"/>
<name>B6AAX4_CRYMR</name>
<evidence type="ECO:0000256" key="1">
    <source>
        <dbReference type="SAM" id="Phobius"/>
    </source>
</evidence>
<dbReference type="RefSeq" id="XP_002139875.1">
    <property type="nucleotide sequence ID" value="XM_002139839.1"/>
</dbReference>
<dbReference type="Proteomes" id="UP000001460">
    <property type="component" value="Unassembled WGS sequence"/>
</dbReference>
<keyword evidence="3" id="KW-1185">Reference proteome</keyword>
<keyword evidence="1" id="KW-1133">Transmembrane helix</keyword>
<reference evidence="2" key="1">
    <citation type="submission" date="2008-06" db="EMBL/GenBank/DDBJ databases">
        <authorList>
            <person name="Lorenzi H."/>
            <person name="Inman J."/>
            <person name="Miller J."/>
            <person name="Schobel S."/>
            <person name="Amedeo P."/>
            <person name="Caler E.V."/>
            <person name="da Silva J."/>
        </authorList>
    </citation>
    <scope>NUCLEOTIDE SEQUENCE [LARGE SCALE GENOMIC DNA]</scope>
    <source>
        <strain evidence="2">RN66</strain>
    </source>
</reference>
<dbReference type="EMBL" id="DS989727">
    <property type="protein sequence ID" value="EEA05526.1"/>
    <property type="molecule type" value="Genomic_DNA"/>
</dbReference>
<evidence type="ECO:0000313" key="3">
    <source>
        <dbReference type="Proteomes" id="UP000001460"/>
    </source>
</evidence>
<gene>
    <name evidence="2" type="ORF">CMU_025320</name>
</gene>
<feature type="transmembrane region" description="Helical" evidence="1">
    <location>
        <begin position="258"/>
        <end position="279"/>
    </location>
</feature>
<dbReference type="OMA" id="NEREHRQ"/>
<dbReference type="AlphaFoldDB" id="B6AAX4"/>